<gene>
    <name evidence="2" type="ORF">SAMN05444159_3131</name>
</gene>
<proteinExistence type="predicted"/>
<organism evidence="2 3">
    <name type="scientific">Bradyrhizobium lablabi</name>
    <dbReference type="NCBI Taxonomy" id="722472"/>
    <lineage>
        <taxon>Bacteria</taxon>
        <taxon>Pseudomonadati</taxon>
        <taxon>Pseudomonadota</taxon>
        <taxon>Alphaproteobacteria</taxon>
        <taxon>Hyphomicrobiales</taxon>
        <taxon>Nitrobacteraceae</taxon>
        <taxon>Bradyrhizobium</taxon>
    </lineage>
</organism>
<dbReference type="EMBL" id="LT670844">
    <property type="protein sequence ID" value="SHK38761.1"/>
    <property type="molecule type" value="Genomic_DNA"/>
</dbReference>
<protein>
    <recommendedName>
        <fullName evidence="4">RNA polymerase sigma factor 70 region 4 type 2 domain-containing protein</fullName>
    </recommendedName>
</protein>
<feature type="region of interest" description="Disordered" evidence="1">
    <location>
        <begin position="52"/>
        <end position="72"/>
    </location>
</feature>
<evidence type="ECO:0000256" key="1">
    <source>
        <dbReference type="SAM" id="MobiDB-lite"/>
    </source>
</evidence>
<evidence type="ECO:0008006" key="4">
    <source>
        <dbReference type="Google" id="ProtNLM"/>
    </source>
</evidence>
<reference evidence="2 3" key="1">
    <citation type="submission" date="2016-11" db="EMBL/GenBank/DDBJ databases">
        <authorList>
            <person name="Jaros S."/>
            <person name="Januszkiewicz K."/>
            <person name="Wedrychowicz H."/>
        </authorList>
    </citation>
    <scope>NUCLEOTIDE SEQUENCE [LARGE SCALE GENOMIC DNA]</scope>
    <source>
        <strain evidence="2 3">GAS499</strain>
    </source>
</reference>
<dbReference type="AlphaFoldDB" id="A0A1M6S277"/>
<accession>A0A1M6S277</accession>
<name>A0A1M6S277_9BRAD</name>
<evidence type="ECO:0000313" key="3">
    <source>
        <dbReference type="Proteomes" id="UP000189935"/>
    </source>
</evidence>
<sequence length="72" mass="7585">MPKTRRTAIRSARVGDRALMHEVHGVALEEVALALGIASTDAQNLMARARRRIRAGDKPAPGAATKAGDKPG</sequence>
<evidence type="ECO:0000313" key="2">
    <source>
        <dbReference type="EMBL" id="SHK38761.1"/>
    </source>
</evidence>
<dbReference type="Proteomes" id="UP000189935">
    <property type="component" value="Chromosome I"/>
</dbReference>